<dbReference type="Proteomes" id="UP001497482">
    <property type="component" value="Chromosome 15"/>
</dbReference>
<evidence type="ECO:0000313" key="3">
    <source>
        <dbReference type="Proteomes" id="UP001497482"/>
    </source>
</evidence>
<name>A0AAV2JY71_KNICA</name>
<keyword evidence="1" id="KW-0812">Transmembrane</keyword>
<evidence type="ECO:0000256" key="1">
    <source>
        <dbReference type="SAM" id="Phobius"/>
    </source>
</evidence>
<keyword evidence="1" id="KW-1133">Transmembrane helix</keyword>
<sequence length="100" mass="11071">MGVVFWGFIWWGMFDEGFRMDGEVGVGDGGVWWFVGGRVGGGLRLYVVMWGWVWCVGCLGWYVLVVYGLRMGLFLLWFVVGKVLGVVVLRGLSVGVGEGD</sequence>
<keyword evidence="1" id="KW-0472">Membrane</keyword>
<feature type="transmembrane region" description="Helical" evidence="1">
    <location>
        <begin position="74"/>
        <end position="92"/>
    </location>
</feature>
<evidence type="ECO:0008006" key="4">
    <source>
        <dbReference type="Google" id="ProtNLM"/>
    </source>
</evidence>
<organism evidence="2 3">
    <name type="scientific">Knipowitschia caucasica</name>
    <name type="common">Caucasian dwarf goby</name>
    <name type="synonym">Pomatoschistus caucasicus</name>
    <dbReference type="NCBI Taxonomy" id="637954"/>
    <lineage>
        <taxon>Eukaryota</taxon>
        <taxon>Metazoa</taxon>
        <taxon>Chordata</taxon>
        <taxon>Craniata</taxon>
        <taxon>Vertebrata</taxon>
        <taxon>Euteleostomi</taxon>
        <taxon>Actinopterygii</taxon>
        <taxon>Neopterygii</taxon>
        <taxon>Teleostei</taxon>
        <taxon>Neoteleostei</taxon>
        <taxon>Acanthomorphata</taxon>
        <taxon>Gobiaria</taxon>
        <taxon>Gobiiformes</taxon>
        <taxon>Gobioidei</taxon>
        <taxon>Gobiidae</taxon>
        <taxon>Gobiinae</taxon>
        <taxon>Knipowitschia</taxon>
    </lineage>
</organism>
<dbReference type="AlphaFoldDB" id="A0AAV2JY71"/>
<keyword evidence="3" id="KW-1185">Reference proteome</keyword>
<evidence type="ECO:0000313" key="2">
    <source>
        <dbReference type="EMBL" id="CAL1581646.1"/>
    </source>
</evidence>
<protein>
    <recommendedName>
        <fullName evidence="4">Transmembrane protein</fullName>
    </recommendedName>
</protein>
<reference evidence="2 3" key="1">
    <citation type="submission" date="2024-04" db="EMBL/GenBank/DDBJ databases">
        <authorList>
            <person name="Waldvogel A.-M."/>
            <person name="Schoenle A."/>
        </authorList>
    </citation>
    <scope>NUCLEOTIDE SEQUENCE [LARGE SCALE GENOMIC DNA]</scope>
</reference>
<dbReference type="EMBL" id="OZ035837">
    <property type="protein sequence ID" value="CAL1581646.1"/>
    <property type="molecule type" value="Genomic_DNA"/>
</dbReference>
<feature type="transmembrane region" description="Helical" evidence="1">
    <location>
        <begin position="43"/>
        <end position="67"/>
    </location>
</feature>
<accession>A0AAV2JY71</accession>
<gene>
    <name evidence="2" type="ORF">KC01_LOCUS12387</name>
</gene>
<proteinExistence type="predicted"/>